<reference evidence="1" key="1">
    <citation type="submission" date="2022-10" db="EMBL/GenBank/DDBJ databases">
        <title>Genome Sequence of Xylaria curta.</title>
        <authorList>
            <person name="Buettner E."/>
        </authorList>
    </citation>
    <scope>NUCLEOTIDE SEQUENCE</scope>
    <source>
        <strain evidence="1">Babe10</strain>
    </source>
</reference>
<organism evidence="1 2">
    <name type="scientific">Xylaria curta</name>
    <dbReference type="NCBI Taxonomy" id="42375"/>
    <lineage>
        <taxon>Eukaryota</taxon>
        <taxon>Fungi</taxon>
        <taxon>Dikarya</taxon>
        <taxon>Ascomycota</taxon>
        <taxon>Pezizomycotina</taxon>
        <taxon>Sordariomycetes</taxon>
        <taxon>Xylariomycetidae</taxon>
        <taxon>Xylariales</taxon>
        <taxon>Xylariaceae</taxon>
        <taxon>Xylaria</taxon>
    </lineage>
</organism>
<sequence>MRTASPRGPAARSHARSTSLWLFAVTSFAALSGALTFNPVPSPNFDLSSLGQVGIAGDFNGISFYEFEGQTEQPFTSNGSQQLMTRLPNGVFIDLLGADASIKALCVFRGSVILGGNFTSVGGKQSVGVAAFNTTTSEVTPLPGLSGQVSSLLCDDGAGMVYVGGSFRAEDSFNAITWLASSRWASLPFAGFNGPVTSIAKASNGHIIFGGSFTGLGNASTPSIPDAQTINLNSARVDAYQGATTAGFSDPKNVICNPQGADGQGNTWLLEDNVPGNWAASFDFGFRPTKLRLRNTHQDGRGTRTWMFTAQPNNGIMNFTYIDPETGRNSSCTNQCPLSNNASVEYQDFHFVNHIGMNAFRIDISAWYGQGGGLDSIELYQDDVYTFAINDFNEPPCANSSTPSESTRTGPWVVTPAGQSNSQYLSAVLPKPIVSDAASVVFHPDIRESGDYVIKIYTPGCLQDGTCARRGQVDVFGTLNTTSGNQHLNQGRSIYQSNEFDKYDQIYFGHVDVSSSSFRPSITLSPVAGQSLTSEDMVMVAQRIGVERMNTTGGLNGLFEYDPTKAMINTSDFDSSAINKLGSSFDSQSAVLSLVATSSRTYIGGNFTSQTMNNIVAIDSDGQTRPLDGGLNGEIMSMYESDGRLFVGGAFDNTQKGGATGLSHVAIYDERQNRWMPLGAGVDGTVMNVVPMTLNLTRNTTEEVIALTGDFSRILPFGDNDVVNTNGFAVWVNSQSNWLPNLDTPIPLLDGQLTTSLLNAQDSVELYGGSISSQALRAYGVASTNGMLGNFPIKIASPILPANNLTSKLSTRASPINNTDAVYGVVTGVFDTNNGRNVTVLAGHFVTKATDGSDVHNLAFIDRKNSDSVTGLGTELPSESVLLALAAQGDNVFAGAA</sequence>
<accession>A0ACC1PC77</accession>
<gene>
    <name evidence="1" type="ORF">NUW58_g3527</name>
</gene>
<evidence type="ECO:0000313" key="1">
    <source>
        <dbReference type="EMBL" id="KAJ2989322.1"/>
    </source>
</evidence>
<dbReference type="EMBL" id="JAPDGR010000541">
    <property type="protein sequence ID" value="KAJ2989322.1"/>
    <property type="molecule type" value="Genomic_DNA"/>
</dbReference>
<evidence type="ECO:0000313" key="2">
    <source>
        <dbReference type="Proteomes" id="UP001143856"/>
    </source>
</evidence>
<proteinExistence type="predicted"/>
<keyword evidence="2" id="KW-1185">Reference proteome</keyword>
<comment type="caution">
    <text evidence="1">The sequence shown here is derived from an EMBL/GenBank/DDBJ whole genome shotgun (WGS) entry which is preliminary data.</text>
</comment>
<dbReference type="Proteomes" id="UP001143856">
    <property type="component" value="Unassembled WGS sequence"/>
</dbReference>
<protein>
    <submittedName>
        <fullName evidence="1">Uncharacterized protein</fullName>
    </submittedName>
</protein>
<name>A0ACC1PC77_9PEZI</name>